<dbReference type="EMBL" id="BMMX01000050">
    <property type="protein sequence ID" value="GGL16111.1"/>
    <property type="molecule type" value="Genomic_DNA"/>
</dbReference>
<feature type="region of interest" description="Disordered" evidence="1">
    <location>
        <begin position="17"/>
        <end position="96"/>
    </location>
</feature>
<reference evidence="2" key="1">
    <citation type="journal article" date="2014" name="Int. J. Syst. Evol. Microbiol.">
        <title>Complete genome sequence of Corynebacterium casei LMG S-19264T (=DSM 44701T), isolated from a smear-ripened cheese.</title>
        <authorList>
            <consortium name="US DOE Joint Genome Institute (JGI-PGF)"/>
            <person name="Walter F."/>
            <person name="Albersmeier A."/>
            <person name="Kalinowski J."/>
            <person name="Ruckert C."/>
        </authorList>
    </citation>
    <scope>NUCLEOTIDE SEQUENCE</scope>
    <source>
        <strain evidence="2">CGMCC 4.7299</strain>
    </source>
</reference>
<feature type="compositionally biased region" description="Basic and acidic residues" evidence="1">
    <location>
        <begin position="17"/>
        <end position="30"/>
    </location>
</feature>
<gene>
    <name evidence="2" type="ORF">GCM10012284_58440</name>
</gene>
<evidence type="ECO:0000256" key="1">
    <source>
        <dbReference type="SAM" id="MobiDB-lite"/>
    </source>
</evidence>
<keyword evidence="3" id="KW-1185">Reference proteome</keyword>
<comment type="caution">
    <text evidence="2">The sequence shown here is derived from an EMBL/GenBank/DDBJ whole genome shotgun (WGS) entry which is preliminary data.</text>
</comment>
<feature type="compositionally biased region" description="Basic and acidic residues" evidence="1">
    <location>
        <begin position="40"/>
        <end position="96"/>
    </location>
</feature>
<dbReference type="Proteomes" id="UP000656042">
    <property type="component" value="Unassembled WGS sequence"/>
</dbReference>
<protein>
    <submittedName>
        <fullName evidence="2">Uncharacterized protein</fullName>
    </submittedName>
</protein>
<dbReference type="RefSeq" id="WP_189082556.1">
    <property type="nucleotide sequence ID" value="NZ_BMMX01000050.1"/>
</dbReference>
<organism evidence="2 3">
    <name type="scientific">Mangrovihabitans endophyticus</name>
    <dbReference type="NCBI Taxonomy" id="1751298"/>
    <lineage>
        <taxon>Bacteria</taxon>
        <taxon>Bacillati</taxon>
        <taxon>Actinomycetota</taxon>
        <taxon>Actinomycetes</taxon>
        <taxon>Micromonosporales</taxon>
        <taxon>Micromonosporaceae</taxon>
        <taxon>Mangrovihabitans</taxon>
    </lineage>
</organism>
<dbReference type="AlphaFoldDB" id="A0A8J3FRH6"/>
<reference evidence="2" key="2">
    <citation type="submission" date="2020-09" db="EMBL/GenBank/DDBJ databases">
        <authorList>
            <person name="Sun Q."/>
            <person name="Zhou Y."/>
        </authorList>
    </citation>
    <scope>NUCLEOTIDE SEQUENCE</scope>
    <source>
        <strain evidence="2">CGMCC 4.7299</strain>
    </source>
</reference>
<accession>A0A8J3FRH6</accession>
<proteinExistence type="predicted"/>
<name>A0A8J3FRH6_9ACTN</name>
<evidence type="ECO:0000313" key="3">
    <source>
        <dbReference type="Proteomes" id="UP000656042"/>
    </source>
</evidence>
<sequence>MSEDHLTTEMVASLERLRRISDDRQADLQRRPTTASTSDAARREEAADRRQDVLDRRSEAADRRDETQTQREAMLDSRQADLDRRVDLLNERDSED</sequence>
<evidence type="ECO:0000313" key="2">
    <source>
        <dbReference type="EMBL" id="GGL16111.1"/>
    </source>
</evidence>